<reference evidence="3" key="1">
    <citation type="journal article" date="2006" name="Proc. Natl. Acad. Sci. U.S.A.">
        <title>Genome analysis of the smallest free-living eukaryote Ostreococcus tauri unveils many unique features.</title>
        <authorList>
            <person name="Derelle E."/>
            <person name="Ferraz C."/>
            <person name="Rombauts S."/>
            <person name="Rouze P."/>
            <person name="Worden A.Z."/>
            <person name="Robbens S."/>
            <person name="Partensky F."/>
            <person name="Degroeve S."/>
            <person name="Echeynie S."/>
            <person name="Cooke R."/>
            <person name="Saeys Y."/>
            <person name="Wuyts J."/>
            <person name="Jabbari K."/>
            <person name="Bowler C."/>
            <person name="Panaud O."/>
            <person name="Piegu B."/>
            <person name="Ball S.G."/>
            <person name="Ral J.-P."/>
            <person name="Bouget F.-Y."/>
            <person name="Piganeau G."/>
            <person name="De Baets B."/>
            <person name="Picard A."/>
            <person name="Delseny M."/>
            <person name="Demaille J."/>
            <person name="Van de Peer Y."/>
            <person name="Moreau H."/>
        </authorList>
    </citation>
    <scope>NUCLEOTIDE SEQUENCE [LARGE SCALE GENOMIC DNA]</scope>
    <source>
        <strain evidence="3">OTTH 0595 / CCAP 157/2 / RCC745</strain>
    </source>
</reference>
<comment type="caution">
    <text evidence="2">The sequence shown here is derived from an EMBL/GenBank/DDBJ whole genome shotgun (WGS) entry which is preliminary data.</text>
</comment>
<feature type="region of interest" description="Disordered" evidence="1">
    <location>
        <begin position="1"/>
        <end position="46"/>
    </location>
</feature>
<dbReference type="EMBL" id="CAID01000017">
    <property type="protein sequence ID" value="CEG00564.1"/>
    <property type="molecule type" value="Genomic_DNA"/>
</dbReference>
<dbReference type="AlphaFoldDB" id="A0A096P9C0"/>
<dbReference type="InParanoid" id="A0A096P9C0"/>
<dbReference type="Gene3D" id="3.40.50.150">
    <property type="entry name" value="Vaccinia Virus protein VP39"/>
    <property type="match status" value="1"/>
</dbReference>
<dbReference type="Proteomes" id="UP000009170">
    <property type="component" value="Unassembled WGS sequence"/>
</dbReference>
<dbReference type="OrthoDB" id="10058237at2759"/>
<dbReference type="RefSeq" id="XP_022840447.1">
    <property type="nucleotide sequence ID" value="XM_022984271.1"/>
</dbReference>
<dbReference type="Pfam" id="PF13578">
    <property type="entry name" value="Methyltransf_24"/>
    <property type="match status" value="1"/>
</dbReference>
<sequence>MLASRAPRGRLGVANASSRSVDERVRSAAERRRREADDASARARSRRTRKTIEALRRVRGFFELGGVEAYETIDETQRETFGLGTRETALAEIGVYHGRSFLALTAMRGSEEKCIAIDCFAEQDFNVDESGRGDLDKFTKNARRFWRGGGESADDESVDGLPSFIEIVQGNSVDLAPRDIVGDGGIKVRIFSVDGSHTAEATLSDLRLAEACSHAHGVIILDDCFNPDWPGCISGLSQYLAHGGKFVPFCIGHNKVFLSTAEDSATYARAFAPAARKNAELFGHDCVVLKHGWIATFHANDDTRAI</sequence>
<reference evidence="2 3" key="2">
    <citation type="journal article" date="2014" name="BMC Genomics">
        <title>An improved genome of the model marine alga Ostreococcus tauri unfolds by assessing Illumina de novo assemblies.</title>
        <authorList>
            <person name="Blanc-Mathieu R."/>
            <person name="Verhelst B."/>
            <person name="Derelle E."/>
            <person name="Rombauts S."/>
            <person name="Bouget F.Y."/>
            <person name="Carre I."/>
            <person name="Chateau A."/>
            <person name="Eyre-Walker A."/>
            <person name="Grimsley N."/>
            <person name="Moreau H."/>
            <person name="Piegu B."/>
            <person name="Rivals E."/>
            <person name="Schackwitz W."/>
            <person name="Van de Peer Y."/>
            <person name="Piganeau G."/>
        </authorList>
    </citation>
    <scope>NUCLEOTIDE SEQUENCE [LARGE SCALE GENOMIC DNA]</scope>
    <source>
        <strain evidence="3">OTTH 0595 / CCAP 157/2 / RCC745</strain>
    </source>
</reference>
<proteinExistence type="predicted"/>
<keyword evidence="3" id="KW-1185">Reference proteome</keyword>
<gene>
    <name evidence="2" type="ORF">OT_ostta17g01190</name>
</gene>
<dbReference type="SUPFAM" id="SSF53335">
    <property type="entry name" value="S-adenosyl-L-methionine-dependent methyltransferases"/>
    <property type="match status" value="1"/>
</dbReference>
<evidence type="ECO:0000256" key="1">
    <source>
        <dbReference type="SAM" id="MobiDB-lite"/>
    </source>
</evidence>
<organism evidence="2 3">
    <name type="scientific">Ostreococcus tauri</name>
    <name type="common">Marine green alga</name>
    <dbReference type="NCBI Taxonomy" id="70448"/>
    <lineage>
        <taxon>Eukaryota</taxon>
        <taxon>Viridiplantae</taxon>
        <taxon>Chlorophyta</taxon>
        <taxon>Mamiellophyceae</taxon>
        <taxon>Mamiellales</taxon>
        <taxon>Bathycoccaceae</taxon>
        <taxon>Ostreococcus</taxon>
    </lineage>
</organism>
<name>A0A096P9C0_OSTTA</name>
<dbReference type="KEGG" id="ota:OT_ostta17g01190"/>
<feature type="compositionally biased region" description="Basic and acidic residues" evidence="1">
    <location>
        <begin position="20"/>
        <end position="41"/>
    </location>
</feature>
<evidence type="ECO:0000313" key="3">
    <source>
        <dbReference type="Proteomes" id="UP000009170"/>
    </source>
</evidence>
<dbReference type="GeneID" id="9831307"/>
<evidence type="ECO:0000313" key="2">
    <source>
        <dbReference type="EMBL" id="CEG00564.1"/>
    </source>
</evidence>
<accession>A0A096P9C0</accession>
<dbReference type="InterPro" id="IPR029063">
    <property type="entry name" value="SAM-dependent_MTases_sf"/>
</dbReference>
<protein>
    <submittedName>
        <fullName evidence="2">Unnamed product</fullName>
    </submittedName>
</protein>